<dbReference type="AlphaFoldDB" id="A0A7G8BRP2"/>
<accession>A0A7G8BRP2</accession>
<dbReference type="SUPFAM" id="SSF69304">
    <property type="entry name" value="Tricorn protease N-terminal domain"/>
    <property type="match status" value="1"/>
</dbReference>
<sequence>MAAASVGIFEGHQDVGTVLHAGDVQYDAAKQTYTISGSGENMWLKTDAFQFVWKRVFGDVMLTSDISFIGTGGNPHRKTVLMIRQSLDADSPYADIALHGVGLTSLQFRLEKGALTQEVEASESAPKRLRIVKRGDYLYMVLGDDSSLHASGASIKLPLHGDFYVGIGVCSHDKDVVEKAVFSNVSLMPLATSTSKLVLYSALETVAVASTDRRVSYVADGRFEAPNWTRDGKAFLFNREGGIYRLAVDGGKPALIDTGFAKQCNNDHGISPDGRLLAISDSSTEGGQSQVYTLPIEGGMPQRLTAKSPSYWHGWSPDGKTIAFTGQRDGEFDIYAIPAAGGEETRLTTAKGLDDGPEYSPDGRYIYFNSERSGHMQIWRMAPDGSHQEQVTFDDSNDWFPHISPDGKWMVFLAYEKDVTGHPPSKDVTLQLMSMADGKVSVLATLFGGQGTINVPSWSPDSSQLAFVSYQMLPGEALSAN</sequence>
<organism evidence="2 3">
    <name type="scientific">Alloacidobacterium dinghuense</name>
    <dbReference type="NCBI Taxonomy" id="2763107"/>
    <lineage>
        <taxon>Bacteria</taxon>
        <taxon>Pseudomonadati</taxon>
        <taxon>Acidobacteriota</taxon>
        <taxon>Terriglobia</taxon>
        <taxon>Terriglobales</taxon>
        <taxon>Acidobacteriaceae</taxon>
        <taxon>Alloacidobacterium</taxon>
    </lineage>
</organism>
<dbReference type="EMBL" id="CP060394">
    <property type="protein sequence ID" value="QNI35212.1"/>
    <property type="molecule type" value="Genomic_DNA"/>
</dbReference>
<comment type="similarity">
    <text evidence="1">Belongs to the TolB family.</text>
</comment>
<dbReference type="Gene3D" id="2.120.10.30">
    <property type="entry name" value="TolB, C-terminal domain"/>
    <property type="match status" value="1"/>
</dbReference>
<evidence type="ECO:0000313" key="3">
    <source>
        <dbReference type="Proteomes" id="UP000515312"/>
    </source>
</evidence>
<reference evidence="2 3" key="1">
    <citation type="submission" date="2020-08" db="EMBL/GenBank/DDBJ databases">
        <title>Edaphobacter telluris sp. nov. and Acidobacterium dinghuensis sp. nov., two acidobacteria isolated from forest soil.</title>
        <authorList>
            <person name="Fu J."/>
            <person name="Qiu L."/>
        </authorList>
    </citation>
    <scope>NUCLEOTIDE SEQUENCE [LARGE SCALE GENOMIC DNA]</scope>
    <source>
        <strain evidence="2">4Y35</strain>
    </source>
</reference>
<evidence type="ECO:0000256" key="1">
    <source>
        <dbReference type="ARBA" id="ARBA00009820"/>
    </source>
</evidence>
<proteinExistence type="inferred from homology"/>
<protein>
    <submittedName>
        <fullName evidence="2">TolB family protein</fullName>
    </submittedName>
</protein>
<dbReference type="PANTHER" id="PTHR36842">
    <property type="entry name" value="PROTEIN TOLB HOMOLOG"/>
    <property type="match status" value="1"/>
</dbReference>
<dbReference type="InterPro" id="IPR011042">
    <property type="entry name" value="6-blade_b-propeller_TolB-like"/>
</dbReference>
<dbReference type="PANTHER" id="PTHR36842:SF1">
    <property type="entry name" value="PROTEIN TOLB"/>
    <property type="match status" value="1"/>
</dbReference>
<evidence type="ECO:0000313" key="2">
    <source>
        <dbReference type="EMBL" id="QNI35212.1"/>
    </source>
</evidence>
<dbReference type="KEGG" id="adin:H7849_26385"/>
<dbReference type="Pfam" id="PF07676">
    <property type="entry name" value="PD40"/>
    <property type="match status" value="4"/>
</dbReference>
<gene>
    <name evidence="2" type="ORF">H7849_26385</name>
</gene>
<name>A0A7G8BRP2_9BACT</name>
<dbReference type="Proteomes" id="UP000515312">
    <property type="component" value="Chromosome"/>
</dbReference>
<keyword evidence="3" id="KW-1185">Reference proteome</keyword>
<dbReference type="InterPro" id="IPR011659">
    <property type="entry name" value="WD40"/>
</dbReference>